<keyword evidence="2 7" id="KW-0378">Hydrolase</keyword>
<dbReference type="Proteomes" id="UP000246740">
    <property type="component" value="Unassembled WGS sequence"/>
</dbReference>
<dbReference type="PANTHER" id="PTHR31308">
    <property type="match status" value="1"/>
</dbReference>
<keyword evidence="5" id="KW-1133">Transmembrane helix</keyword>
<feature type="transmembrane region" description="Helical" evidence="5">
    <location>
        <begin position="850"/>
        <end position="872"/>
    </location>
</feature>
<organism evidence="7 8">
    <name type="scientific">Testicularia cyperi</name>
    <dbReference type="NCBI Taxonomy" id="1882483"/>
    <lineage>
        <taxon>Eukaryota</taxon>
        <taxon>Fungi</taxon>
        <taxon>Dikarya</taxon>
        <taxon>Basidiomycota</taxon>
        <taxon>Ustilaginomycotina</taxon>
        <taxon>Ustilaginomycetes</taxon>
        <taxon>Ustilaginales</taxon>
        <taxon>Anthracoideaceae</taxon>
        <taxon>Testicularia</taxon>
    </lineage>
</organism>
<protein>
    <submittedName>
        <fullName evidence="7">Glycoside hydrolase</fullName>
    </submittedName>
</protein>
<dbReference type="PANTHER" id="PTHR31308:SF5">
    <property type="entry name" value="ERGOSTERYL-BETA-GLUCOSIDASE"/>
    <property type="match status" value="1"/>
</dbReference>
<evidence type="ECO:0000313" key="7">
    <source>
        <dbReference type="EMBL" id="PWZ03638.1"/>
    </source>
</evidence>
<dbReference type="InterPro" id="IPR013780">
    <property type="entry name" value="Glyco_hydro_b"/>
</dbReference>
<dbReference type="InParanoid" id="A0A317Y0G4"/>
<keyword evidence="5" id="KW-0472">Membrane</keyword>
<keyword evidence="5" id="KW-0812">Transmembrane</keyword>
<sequence length="877" mass="98310">MAASYAAHDLSKAALGGEVRIQDGRFVDNHGRTLTLRGVNVSGASKLPTTPNGLSHLHDGFYESHRTVSFVGRPFPLSEAPRHFARLQAWGLPLIRLLVTWESLAHSGPSVDDIDYEYIDYLTQLISLMPKYGLKCFVCAHQDVWSRFSGGSGAPGWTFEAAGLDIEAFTDTGAAYVHSQDEKRKAEEKHAQKPSDSTHEPSGAFLWPSGYQKLAASTMATLFWAGDSFAPKLRFSPSTLASTKANGTNGSSNGTASSQNPLDEDQDGKIGIQTFLQTSYIEAFGRLADSVASLEACLGFEPMNEPHRGLINLHDFHGWNYDTDLHIGHYPTLIEALALGSGYKQKVKFYVKSWPFPTRVSHTSLIDPQGRSCWLANAHTTQLQENASMANHPHLGMCVWRAHGVWEWDESKQAPVVLRYDYFETDHRPGRQGRRVEWYRDFYAPFLAKFQQRVDRSCSSSSSPSSSSSSSMLSFVEPIPNEFVPPWLPPSTLDRDALKEYREAAYAQKYAAKTMIDTPRPGGQERFVYAPHFYDLNVLFGKHHSWMSVNVQGLSRGMFVLKALYFGAKALRRNYSTQLRTLLEYATASLGQVPVVIGEVGIPFDINGRFAYRTGDYGKQRELMDALISAMEDHGLGYTLWNYNPDNRVAYGDGWNFEDFSITNGDTHPHEQIKQDYRNAPHADDPLYAQGRVLDVVIRPYAVKVAGLPIRSHFDAESLTYELEWQNPPSSNQGGGGGDGGGDEKKQEDDVRANTTEIFLPAYHYKGLEFGILTSDAEYTFNAELQSLFVQHADMRPNVRHKLRIELRDPRAYQLSRIALRRQLRPRPLLDSFLPQSLERRWIHSSTSHLTSILLVLLAALSAVVAVDYHFVKLINI</sequence>
<dbReference type="AlphaFoldDB" id="A0A317Y0G4"/>
<dbReference type="InterPro" id="IPR041036">
    <property type="entry name" value="GH5_C"/>
</dbReference>
<feature type="compositionally biased region" description="Low complexity" evidence="4">
    <location>
        <begin position="242"/>
        <end position="258"/>
    </location>
</feature>
<keyword evidence="3" id="KW-0326">Glycosidase</keyword>
<feature type="compositionally biased region" description="Basic and acidic residues" evidence="4">
    <location>
        <begin position="179"/>
        <end position="199"/>
    </location>
</feature>
<name>A0A317Y0G4_9BASI</name>
<feature type="domain" description="Glycoside hydrolase family 5 C-terminal" evidence="6">
    <location>
        <begin position="699"/>
        <end position="805"/>
    </location>
</feature>
<accession>A0A317Y0G4</accession>
<dbReference type="Gene3D" id="3.20.20.80">
    <property type="entry name" value="Glycosidases"/>
    <property type="match status" value="2"/>
</dbReference>
<proteinExistence type="inferred from homology"/>
<dbReference type="OrthoDB" id="9971853at2759"/>
<dbReference type="InterPro" id="IPR052066">
    <property type="entry name" value="Glycosphingolipid_Hydrolases"/>
</dbReference>
<dbReference type="Pfam" id="PF18564">
    <property type="entry name" value="Glyco_hydro_5_C"/>
    <property type="match status" value="1"/>
</dbReference>
<dbReference type="EMBL" id="KZ819188">
    <property type="protein sequence ID" value="PWZ03638.1"/>
    <property type="molecule type" value="Genomic_DNA"/>
</dbReference>
<evidence type="ECO:0000256" key="4">
    <source>
        <dbReference type="SAM" id="MobiDB-lite"/>
    </source>
</evidence>
<gene>
    <name evidence="7" type="ORF">BCV70DRAFT_197837</name>
</gene>
<dbReference type="GO" id="GO:0050295">
    <property type="term" value="F:steryl-beta-glucosidase activity"/>
    <property type="evidence" value="ECO:0007669"/>
    <property type="project" value="TreeGrafter"/>
</dbReference>
<evidence type="ECO:0000256" key="1">
    <source>
        <dbReference type="ARBA" id="ARBA00005641"/>
    </source>
</evidence>
<dbReference type="Gene3D" id="2.60.40.1180">
    <property type="entry name" value="Golgi alpha-mannosidase II"/>
    <property type="match status" value="1"/>
</dbReference>
<feature type="region of interest" description="Disordered" evidence="4">
    <location>
        <begin position="724"/>
        <end position="750"/>
    </location>
</feature>
<dbReference type="SUPFAM" id="SSF51445">
    <property type="entry name" value="(Trans)glycosidases"/>
    <property type="match status" value="2"/>
</dbReference>
<dbReference type="InterPro" id="IPR017853">
    <property type="entry name" value="GH"/>
</dbReference>
<dbReference type="GO" id="GO:1904462">
    <property type="term" value="P:ergosteryl 3-beta-D-glucoside catabolic process"/>
    <property type="evidence" value="ECO:0007669"/>
    <property type="project" value="TreeGrafter"/>
</dbReference>
<evidence type="ECO:0000259" key="6">
    <source>
        <dbReference type="Pfam" id="PF18564"/>
    </source>
</evidence>
<evidence type="ECO:0000256" key="3">
    <source>
        <dbReference type="ARBA" id="ARBA00023295"/>
    </source>
</evidence>
<reference evidence="7 8" key="1">
    <citation type="journal article" date="2018" name="Mol. Biol. Evol.">
        <title>Broad Genomic Sampling Reveals a Smut Pathogenic Ancestry of the Fungal Clade Ustilaginomycotina.</title>
        <authorList>
            <person name="Kijpornyongpan T."/>
            <person name="Mondo S.J."/>
            <person name="Barry K."/>
            <person name="Sandor L."/>
            <person name="Lee J."/>
            <person name="Lipzen A."/>
            <person name="Pangilinan J."/>
            <person name="LaButti K."/>
            <person name="Hainaut M."/>
            <person name="Henrissat B."/>
            <person name="Grigoriev I.V."/>
            <person name="Spatafora J.W."/>
            <person name="Aime M.C."/>
        </authorList>
    </citation>
    <scope>NUCLEOTIDE SEQUENCE [LARGE SCALE GENOMIC DNA]</scope>
    <source>
        <strain evidence="7 8">MCA 3645</strain>
    </source>
</reference>
<evidence type="ECO:0000256" key="5">
    <source>
        <dbReference type="SAM" id="Phobius"/>
    </source>
</evidence>
<evidence type="ECO:0000313" key="8">
    <source>
        <dbReference type="Proteomes" id="UP000246740"/>
    </source>
</evidence>
<comment type="similarity">
    <text evidence="1">Belongs to the glycosyl hydrolase 5 (cellulase A) family.</text>
</comment>
<evidence type="ECO:0000256" key="2">
    <source>
        <dbReference type="ARBA" id="ARBA00022801"/>
    </source>
</evidence>
<dbReference type="STRING" id="1882483.A0A317Y0G4"/>
<feature type="region of interest" description="Disordered" evidence="4">
    <location>
        <begin position="241"/>
        <end position="266"/>
    </location>
</feature>
<feature type="region of interest" description="Disordered" evidence="4">
    <location>
        <begin position="178"/>
        <end position="204"/>
    </location>
</feature>
<keyword evidence="8" id="KW-1185">Reference proteome</keyword>